<gene>
    <name evidence="10" type="primary">potB_1</name>
    <name evidence="10" type="ORF">CLORY_18940</name>
</gene>
<evidence type="ECO:0000313" key="11">
    <source>
        <dbReference type="Proteomes" id="UP000190080"/>
    </source>
</evidence>
<keyword evidence="11" id="KW-1185">Reference proteome</keyword>
<dbReference type="PANTHER" id="PTHR42929:SF1">
    <property type="entry name" value="INNER MEMBRANE ABC TRANSPORTER PERMEASE PROTEIN YDCU-RELATED"/>
    <property type="match status" value="1"/>
</dbReference>
<comment type="subcellular location">
    <subcellularLocation>
        <location evidence="1 8">Cell membrane</location>
        <topology evidence="1 8">Multi-pass membrane protein</topology>
    </subcellularLocation>
</comment>
<dbReference type="SUPFAM" id="SSF161098">
    <property type="entry name" value="MetI-like"/>
    <property type="match status" value="1"/>
</dbReference>
<evidence type="ECO:0000256" key="8">
    <source>
        <dbReference type="RuleBase" id="RU363032"/>
    </source>
</evidence>
<feature type="domain" description="ABC transmembrane type-1" evidence="9">
    <location>
        <begin position="77"/>
        <end position="283"/>
    </location>
</feature>
<evidence type="ECO:0000256" key="6">
    <source>
        <dbReference type="ARBA" id="ARBA00022989"/>
    </source>
</evidence>
<dbReference type="PANTHER" id="PTHR42929">
    <property type="entry name" value="INNER MEMBRANE ABC TRANSPORTER PERMEASE PROTEIN YDCU-RELATED-RELATED"/>
    <property type="match status" value="1"/>
</dbReference>
<evidence type="ECO:0000313" key="10">
    <source>
        <dbReference type="EMBL" id="OPJ62279.1"/>
    </source>
</evidence>
<keyword evidence="6 8" id="KW-1133">Transmembrane helix</keyword>
<feature type="transmembrane region" description="Helical" evidence="8">
    <location>
        <begin position="133"/>
        <end position="152"/>
    </location>
</feature>
<name>A0A1V4IQX2_9CLOT</name>
<evidence type="ECO:0000256" key="2">
    <source>
        <dbReference type="ARBA" id="ARBA00007069"/>
    </source>
</evidence>
<feature type="transmembrane region" description="Helical" evidence="8">
    <location>
        <begin position="21"/>
        <end position="48"/>
    </location>
</feature>
<evidence type="ECO:0000256" key="5">
    <source>
        <dbReference type="ARBA" id="ARBA00022692"/>
    </source>
</evidence>
<dbReference type="Proteomes" id="UP000190080">
    <property type="component" value="Unassembled WGS sequence"/>
</dbReference>
<reference evidence="10 11" key="1">
    <citation type="submission" date="2017-03" db="EMBL/GenBank/DDBJ databases">
        <title>Genome sequence of Clostridium oryzae DSM 28571.</title>
        <authorList>
            <person name="Poehlein A."/>
            <person name="Daniel R."/>
        </authorList>
    </citation>
    <scope>NUCLEOTIDE SEQUENCE [LARGE SCALE GENOMIC DNA]</scope>
    <source>
        <strain evidence="10 11">DSM 28571</strain>
    </source>
</reference>
<feature type="transmembrane region" description="Helical" evidence="8">
    <location>
        <begin position="262"/>
        <end position="284"/>
    </location>
</feature>
<feature type="transmembrane region" description="Helical" evidence="8">
    <location>
        <begin position="219"/>
        <end position="241"/>
    </location>
</feature>
<dbReference type="InterPro" id="IPR000515">
    <property type="entry name" value="MetI-like"/>
</dbReference>
<dbReference type="GO" id="GO:0055085">
    <property type="term" value="P:transmembrane transport"/>
    <property type="evidence" value="ECO:0007669"/>
    <property type="project" value="InterPro"/>
</dbReference>
<accession>A0A1V4IQX2</accession>
<dbReference type="CDD" id="cd06261">
    <property type="entry name" value="TM_PBP2"/>
    <property type="match status" value="1"/>
</dbReference>
<evidence type="ECO:0000256" key="1">
    <source>
        <dbReference type="ARBA" id="ARBA00004651"/>
    </source>
</evidence>
<comment type="similarity">
    <text evidence="2">Belongs to the binding-protein-dependent transport system permease family. CysTW subfamily.</text>
</comment>
<dbReference type="RefSeq" id="WP_079423634.1">
    <property type="nucleotide sequence ID" value="NZ_MZGV01000016.1"/>
</dbReference>
<dbReference type="OrthoDB" id="9807047at2"/>
<keyword evidence="5 8" id="KW-0812">Transmembrane</keyword>
<dbReference type="Gene3D" id="1.10.3720.10">
    <property type="entry name" value="MetI-like"/>
    <property type="match status" value="1"/>
</dbReference>
<evidence type="ECO:0000256" key="4">
    <source>
        <dbReference type="ARBA" id="ARBA00022475"/>
    </source>
</evidence>
<organism evidence="10 11">
    <name type="scientific">Clostridium oryzae</name>
    <dbReference type="NCBI Taxonomy" id="1450648"/>
    <lineage>
        <taxon>Bacteria</taxon>
        <taxon>Bacillati</taxon>
        <taxon>Bacillota</taxon>
        <taxon>Clostridia</taxon>
        <taxon>Eubacteriales</taxon>
        <taxon>Clostridiaceae</taxon>
        <taxon>Clostridium</taxon>
    </lineage>
</organism>
<dbReference type="Pfam" id="PF00528">
    <property type="entry name" value="BPD_transp_1"/>
    <property type="match status" value="1"/>
</dbReference>
<sequence>MMETTLRKETTNVKKRESGHLWTLGPVVIWLVAFMVIPIIIVIVMSFLTRGAYGNVEMKFTMENYVKIFKPVYMKVLGNSLLLSLATTLLCLIFGYPFAYYIARSPKKYRGILFLLIMIPFWTNSLIRTYAWIILLRTSGIINSYLIFFHIIKKPIQMLYTNGAVLLGLTYTLFPFMVLPLYSSIEGLDKSYLEAASDLGASPWKTFLKVTLPLTKPGIVAGSMLVFIPTLGLFFIPDLMGGSKIMFISNFIKNQFLTARDWPFGSAVSIVVIALTFIIIALYFKLSGDDGDGIEVL</sequence>
<dbReference type="AlphaFoldDB" id="A0A1V4IQX2"/>
<dbReference type="PROSITE" id="PS50928">
    <property type="entry name" value="ABC_TM1"/>
    <property type="match status" value="1"/>
</dbReference>
<keyword evidence="3 8" id="KW-0813">Transport</keyword>
<proteinExistence type="inferred from homology"/>
<keyword evidence="4" id="KW-1003">Cell membrane</keyword>
<dbReference type="STRING" id="1450648.CLORY_18940"/>
<feature type="transmembrane region" description="Helical" evidence="8">
    <location>
        <begin position="164"/>
        <end position="183"/>
    </location>
</feature>
<protein>
    <submittedName>
        <fullName evidence="10">Spermidine/putrescine transport system permease protein PotB</fullName>
    </submittedName>
</protein>
<dbReference type="GO" id="GO:0005886">
    <property type="term" value="C:plasma membrane"/>
    <property type="evidence" value="ECO:0007669"/>
    <property type="project" value="UniProtKB-SubCell"/>
</dbReference>
<feature type="transmembrane region" description="Helical" evidence="8">
    <location>
        <begin position="109"/>
        <end position="127"/>
    </location>
</feature>
<evidence type="ECO:0000256" key="3">
    <source>
        <dbReference type="ARBA" id="ARBA00022448"/>
    </source>
</evidence>
<feature type="transmembrane region" description="Helical" evidence="8">
    <location>
        <begin position="81"/>
        <end position="102"/>
    </location>
</feature>
<dbReference type="InterPro" id="IPR035906">
    <property type="entry name" value="MetI-like_sf"/>
</dbReference>
<comment type="caution">
    <text evidence="10">The sequence shown here is derived from an EMBL/GenBank/DDBJ whole genome shotgun (WGS) entry which is preliminary data.</text>
</comment>
<dbReference type="EMBL" id="MZGV01000016">
    <property type="protein sequence ID" value="OPJ62279.1"/>
    <property type="molecule type" value="Genomic_DNA"/>
</dbReference>
<evidence type="ECO:0000256" key="7">
    <source>
        <dbReference type="ARBA" id="ARBA00023136"/>
    </source>
</evidence>
<keyword evidence="7 8" id="KW-0472">Membrane</keyword>
<evidence type="ECO:0000259" key="9">
    <source>
        <dbReference type="PROSITE" id="PS50928"/>
    </source>
</evidence>